<keyword evidence="8" id="KW-0445">Lipid transport</keyword>
<feature type="compositionally biased region" description="Low complexity" evidence="12">
    <location>
        <begin position="552"/>
        <end position="570"/>
    </location>
</feature>
<comment type="catalytic activity">
    <reaction evidence="10">
        <text>a 1,2-diacyl-sn-glycero-3-phospho-L-serine(in) = a 1,2-diacyl-sn-glycero-3-phospho-L-serine(out)</text>
        <dbReference type="Rhea" id="RHEA:38663"/>
        <dbReference type="ChEBI" id="CHEBI:57262"/>
    </reaction>
</comment>
<dbReference type="PANTHER" id="PTHR13190">
    <property type="entry name" value="AUTOPHAGY-RELATED 2, ISOFORM A"/>
    <property type="match status" value="1"/>
</dbReference>
<feature type="region of interest" description="Disordered" evidence="12">
    <location>
        <begin position="534"/>
        <end position="588"/>
    </location>
</feature>
<evidence type="ECO:0000256" key="8">
    <source>
        <dbReference type="ARBA" id="ARBA00023055"/>
    </source>
</evidence>
<evidence type="ECO:0000256" key="4">
    <source>
        <dbReference type="ARBA" id="ARBA00018070"/>
    </source>
</evidence>
<evidence type="ECO:0000256" key="3">
    <source>
        <dbReference type="ARBA" id="ARBA00009714"/>
    </source>
</evidence>
<dbReference type="GO" id="GO:0005789">
    <property type="term" value="C:endoplasmic reticulum membrane"/>
    <property type="evidence" value="ECO:0007669"/>
    <property type="project" value="UniProtKB-SubCell"/>
</dbReference>
<keyword evidence="7" id="KW-0072">Autophagy</keyword>
<protein>
    <recommendedName>
        <fullName evidence="4">Autophagy-related protein 2</fullName>
    </recommendedName>
</protein>
<accession>A0A0B6YQ78</accession>
<evidence type="ECO:0000256" key="1">
    <source>
        <dbReference type="ARBA" id="ARBA00004406"/>
    </source>
</evidence>
<dbReference type="GO" id="GO:0061723">
    <property type="term" value="P:glycophagy"/>
    <property type="evidence" value="ECO:0007669"/>
    <property type="project" value="TreeGrafter"/>
</dbReference>
<organism evidence="13">
    <name type="scientific">Arion vulgaris</name>
    <dbReference type="NCBI Taxonomy" id="1028688"/>
    <lineage>
        <taxon>Eukaryota</taxon>
        <taxon>Metazoa</taxon>
        <taxon>Spiralia</taxon>
        <taxon>Lophotrochozoa</taxon>
        <taxon>Mollusca</taxon>
        <taxon>Gastropoda</taxon>
        <taxon>Heterobranchia</taxon>
        <taxon>Euthyneura</taxon>
        <taxon>Panpulmonata</taxon>
        <taxon>Eupulmonata</taxon>
        <taxon>Stylommatophora</taxon>
        <taxon>Helicina</taxon>
        <taxon>Arionoidea</taxon>
        <taxon>Arionidae</taxon>
        <taxon>Arion</taxon>
    </lineage>
</organism>
<proteinExistence type="inferred from homology"/>
<comment type="catalytic activity">
    <reaction evidence="11">
        <text>a 1,2-diacyl-sn-glycero-3-phosphoethanolamine(in) = a 1,2-diacyl-sn-glycero-3-phosphoethanolamine(out)</text>
        <dbReference type="Rhea" id="RHEA:38895"/>
        <dbReference type="ChEBI" id="CHEBI:64612"/>
    </reaction>
</comment>
<dbReference type="AlphaFoldDB" id="A0A0B6YQ78"/>
<evidence type="ECO:0000256" key="5">
    <source>
        <dbReference type="ARBA" id="ARBA00022448"/>
    </source>
</evidence>
<comment type="subcellular location">
    <subcellularLocation>
        <location evidence="1">Endoplasmic reticulum membrane</location>
        <topology evidence="1">Peripheral membrane protein</topology>
    </subcellularLocation>
    <subcellularLocation>
        <location evidence="2">Preautophagosomal structure membrane</location>
        <topology evidence="2">Peripheral membrane protein</topology>
    </subcellularLocation>
</comment>
<evidence type="ECO:0000313" key="13">
    <source>
        <dbReference type="EMBL" id="CEK58388.1"/>
    </source>
</evidence>
<dbReference type="GO" id="GO:0034045">
    <property type="term" value="C:phagophore assembly site membrane"/>
    <property type="evidence" value="ECO:0007669"/>
    <property type="project" value="UniProtKB-SubCell"/>
</dbReference>
<reference evidence="13" key="1">
    <citation type="submission" date="2014-12" db="EMBL/GenBank/DDBJ databases">
        <title>Insight into the proteome of Arion vulgaris.</title>
        <authorList>
            <person name="Aradska J."/>
            <person name="Bulat T."/>
            <person name="Smidak R."/>
            <person name="Sarate P."/>
            <person name="Gangsoo J."/>
            <person name="Sialana F."/>
            <person name="Bilban M."/>
            <person name="Lubec G."/>
        </authorList>
    </citation>
    <scope>NUCLEOTIDE SEQUENCE</scope>
    <source>
        <tissue evidence="13">Skin</tissue>
    </source>
</reference>
<name>A0A0B6YQ78_9EUPU</name>
<evidence type="ECO:0000256" key="6">
    <source>
        <dbReference type="ARBA" id="ARBA00022824"/>
    </source>
</evidence>
<dbReference type="GO" id="GO:0061709">
    <property type="term" value="P:reticulophagy"/>
    <property type="evidence" value="ECO:0007669"/>
    <property type="project" value="TreeGrafter"/>
</dbReference>
<dbReference type="EMBL" id="HACG01011523">
    <property type="protein sequence ID" value="CEK58388.1"/>
    <property type="molecule type" value="Transcribed_RNA"/>
</dbReference>
<dbReference type="GO" id="GO:0006869">
    <property type="term" value="P:lipid transport"/>
    <property type="evidence" value="ECO:0007669"/>
    <property type="project" value="UniProtKB-KW"/>
</dbReference>
<dbReference type="GO" id="GO:0000422">
    <property type="term" value="P:autophagy of mitochondrion"/>
    <property type="evidence" value="ECO:0007669"/>
    <property type="project" value="TreeGrafter"/>
</dbReference>
<feature type="region of interest" description="Disordered" evidence="12">
    <location>
        <begin position="373"/>
        <end position="411"/>
    </location>
</feature>
<dbReference type="Pfam" id="PF13329">
    <property type="entry name" value="ATG2_CAD"/>
    <property type="match status" value="2"/>
</dbReference>
<dbReference type="GO" id="GO:0034727">
    <property type="term" value="P:piecemeal microautophagy of the nucleus"/>
    <property type="evidence" value="ECO:0007669"/>
    <property type="project" value="TreeGrafter"/>
</dbReference>
<keyword evidence="6" id="KW-0256">Endoplasmic reticulum</keyword>
<evidence type="ECO:0000256" key="7">
    <source>
        <dbReference type="ARBA" id="ARBA00023006"/>
    </source>
</evidence>
<gene>
    <name evidence="13" type="primary">ORF32925</name>
</gene>
<feature type="region of interest" description="Disordered" evidence="12">
    <location>
        <begin position="172"/>
        <end position="208"/>
    </location>
</feature>
<evidence type="ECO:0000256" key="9">
    <source>
        <dbReference type="ARBA" id="ARBA00023136"/>
    </source>
</evidence>
<keyword evidence="9" id="KW-0472">Membrane</keyword>
<evidence type="ECO:0000256" key="10">
    <source>
        <dbReference type="ARBA" id="ARBA00024479"/>
    </source>
</evidence>
<dbReference type="PANTHER" id="PTHR13190:SF1">
    <property type="entry name" value="AUTOPHAGY-RELATED 2, ISOFORM A"/>
    <property type="match status" value="1"/>
</dbReference>
<dbReference type="GO" id="GO:0000045">
    <property type="term" value="P:autophagosome assembly"/>
    <property type="evidence" value="ECO:0007669"/>
    <property type="project" value="TreeGrafter"/>
</dbReference>
<sequence length="656" mass="75137">QAIDLLDLKDFPIQGYTLPKIMTELHLQIDHCCVDYRPLNLPVWSFLTVEHFSVCTNIIAESVFSQIRLQLDDTALFLSNKSDQDRDRELRLCQNRDKAVSLFKDYVCVAEMDQFKIWLQFCYDKSTKQKSPKSDLRFKVNELNLRTCADSTQALQDLIQYICSDGDLTDKNDIDDVTPTASDSDRQFFPSEDSEGRHIPPPSPVLPVPTITPEQEASVMSALEDAMTDCPEPVKPPQKAKKREGKVTQAFFQSNKENIDFRLQNIYETPLQITVFDNSDSSTPEEEGHDNKDTEEFEIIDCHFKEITNIKGTHEVHMLTDAPIEVEENFIPKPSSSYDHLKAPDKFPDPEHQYTLREMSVVWHIYGGSDFMHPRRGSSSERTGISKGLQSPREQRKLTNSGSRHSWRRRGGDCRDVDVKLELDLNKIRFRYDVYPSTTKQSSRFKLLVNNIELRDRVKASEINKFLVRLIDKDNPEQTSAYMLMFSGIFIRPDHLPFREDCEVKAFCLPIQLNIDQNTLNFLRKFVSQVTESDRDGAAGCGTTAGRSSPQGGRASPLGGRGSPRSSVSSTDPIMRIGEPSTKESSMDETELLMKFEDFSNQQSQYLQARLNEKDYSELPQENLPVFIKSLFLSQTSQSSWHTRVKDAIWTVVFWD</sequence>
<keyword evidence="5" id="KW-0813">Transport</keyword>
<evidence type="ECO:0000256" key="11">
    <source>
        <dbReference type="ARBA" id="ARBA00024615"/>
    </source>
</evidence>
<evidence type="ECO:0000256" key="2">
    <source>
        <dbReference type="ARBA" id="ARBA00004623"/>
    </source>
</evidence>
<feature type="non-terminal residue" evidence="13">
    <location>
        <position position="1"/>
    </location>
</feature>
<dbReference type="InterPro" id="IPR026849">
    <property type="entry name" value="ATG2"/>
</dbReference>
<dbReference type="GO" id="GO:0061908">
    <property type="term" value="C:phagophore"/>
    <property type="evidence" value="ECO:0007669"/>
    <property type="project" value="TreeGrafter"/>
</dbReference>
<dbReference type="GO" id="GO:0043495">
    <property type="term" value="F:protein-membrane adaptor activity"/>
    <property type="evidence" value="ECO:0007669"/>
    <property type="project" value="TreeGrafter"/>
</dbReference>
<dbReference type="GO" id="GO:0032266">
    <property type="term" value="F:phosphatidylinositol-3-phosphate binding"/>
    <property type="evidence" value="ECO:0007669"/>
    <property type="project" value="TreeGrafter"/>
</dbReference>
<evidence type="ECO:0000256" key="12">
    <source>
        <dbReference type="SAM" id="MobiDB-lite"/>
    </source>
</evidence>
<comment type="similarity">
    <text evidence="3">Belongs to the ATG2 family.</text>
</comment>